<feature type="repeat" description="WD" evidence="11">
    <location>
        <begin position="291"/>
        <end position="327"/>
    </location>
</feature>
<dbReference type="InterPro" id="IPR037289">
    <property type="entry name" value="Elp2"/>
</dbReference>
<dbReference type="GO" id="GO:0005634">
    <property type="term" value="C:nucleus"/>
    <property type="evidence" value="ECO:0007669"/>
    <property type="project" value="UniProtKB-SubCell"/>
</dbReference>
<evidence type="ECO:0000256" key="11">
    <source>
        <dbReference type="PROSITE-ProRule" id="PRU00221"/>
    </source>
</evidence>
<dbReference type="InterPro" id="IPR036322">
    <property type="entry name" value="WD40_repeat_dom_sf"/>
</dbReference>
<keyword evidence="14" id="KW-1185">Reference proteome</keyword>
<comment type="caution">
    <text evidence="13">The sequence shown here is derived from an EMBL/GenBank/DDBJ whole genome shotgun (WGS) entry which is preliminary data.</text>
</comment>
<evidence type="ECO:0000256" key="3">
    <source>
        <dbReference type="ARBA" id="ARBA00005043"/>
    </source>
</evidence>
<dbReference type="GO" id="GO:0002098">
    <property type="term" value="P:tRNA wobble uridine modification"/>
    <property type="evidence" value="ECO:0007669"/>
    <property type="project" value="InterPro"/>
</dbReference>
<feature type="region of interest" description="Disordered" evidence="12">
    <location>
        <begin position="523"/>
        <end position="547"/>
    </location>
</feature>
<comment type="subcellular location">
    <subcellularLocation>
        <location evidence="2">Cytoplasm</location>
    </subcellularLocation>
    <subcellularLocation>
        <location evidence="1">Nucleus</location>
    </subcellularLocation>
</comment>
<dbReference type="GO" id="GO:0005737">
    <property type="term" value="C:cytoplasm"/>
    <property type="evidence" value="ECO:0007669"/>
    <property type="project" value="UniProtKB-SubCell"/>
</dbReference>
<dbReference type="PANTHER" id="PTHR44111">
    <property type="entry name" value="ELONGATOR COMPLEX PROTEIN 2"/>
    <property type="match status" value="1"/>
</dbReference>
<dbReference type="GO" id="GO:0033588">
    <property type="term" value="C:elongator holoenzyme complex"/>
    <property type="evidence" value="ECO:0007669"/>
    <property type="project" value="InterPro"/>
</dbReference>
<comment type="similarity">
    <text evidence="4">Belongs to the WD repeat ELP2 family.</text>
</comment>
<keyword evidence="9" id="KW-0677">Repeat</keyword>
<gene>
    <name evidence="13" type="ORF">PMAYCL1PPCAC_12541</name>
</gene>
<evidence type="ECO:0000256" key="1">
    <source>
        <dbReference type="ARBA" id="ARBA00004123"/>
    </source>
</evidence>
<evidence type="ECO:0000256" key="9">
    <source>
        <dbReference type="ARBA" id="ARBA00022737"/>
    </source>
</evidence>
<keyword evidence="6" id="KW-0963">Cytoplasm</keyword>
<dbReference type="PROSITE" id="PS50082">
    <property type="entry name" value="WD_REPEATS_2"/>
    <property type="match status" value="3"/>
</dbReference>
<protein>
    <recommendedName>
        <fullName evidence="5">Elongator complex protein 2</fullName>
    </recommendedName>
</protein>
<keyword evidence="10" id="KW-0539">Nucleus</keyword>
<dbReference type="InterPro" id="IPR015943">
    <property type="entry name" value="WD40/YVTN_repeat-like_dom_sf"/>
</dbReference>
<evidence type="ECO:0000256" key="7">
    <source>
        <dbReference type="ARBA" id="ARBA00022574"/>
    </source>
</evidence>
<reference evidence="14" key="1">
    <citation type="submission" date="2022-10" db="EMBL/GenBank/DDBJ databases">
        <title>Genome assembly of Pristionchus species.</title>
        <authorList>
            <person name="Yoshida K."/>
            <person name="Sommer R.J."/>
        </authorList>
    </citation>
    <scope>NUCLEOTIDE SEQUENCE [LARGE SCALE GENOMIC DNA]</scope>
    <source>
        <strain evidence="14">RS5460</strain>
    </source>
</reference>
<dbReference type="Proteomes" id="UP001328107">
    <property type="component" value="Unassembled WGS sequence"/>
</dbReference>
<evidence type="ECO:0000256" key="6">
    <source>
        <dbReference type="ARBA" id="ARBA00022490"/>
    </source>
</evidence>
<dbReference type="SUPFAM" id="SSF50978">
    <property type="entry name" value="WD40 repeat-like"/>
    <property type="match status" value="2"/>
</dbReference>
<accession>A0AAN4ZK82</accession>
<evidence type="ECO:0000256" key="4">
    <source>
        <dbReference type="ARBA" id="ARBA00005881"/>
    </source>
</evidence>
<evidence type="ECO:0000256" key="12">
    <source>
        <dbReference type="SAM" id="MobiDB-lite"/>
    </source>
</evidence>
<sequence>QMVRARCVYLSAGCEARSHCVSSSHRSNRVIYASHAELIVADADKVASCLEACSERRHRKPISCLKRVHSPSVDDTELFVSGGADGRVNIWRLMGNHLLHVALLDALTTSISAVCGWLTKDGQLCVAASSMGTIQLWKMEYSEGSVSSVYAEEVENGMKHFVLSLDIQRLTSDSNGNSFLLCAGTSKRWIDIYTGVMYPDSKMEKTLTINDAHGDWVHALEFDENEYEPILASSGQDSLVKLWRFERRKKEDEEEEMDVVKRLEVKRIKVEIRDQNGSAVCSFLVHIHAVLSGHEDWVHAVHWHPKRDASGERRLVTASSDKTVVMWTRIEKGVWTDTTRLGIIGGQATGFYGVAVCGDGETIVGSSYFGGLHAWKRIGEDIWEARPFGGGHCGRVSDVVWSRGGTYLLSTSSDNTTRMHARYRGKGECEWRDWTDVSPVSVSCANSSFVEIGRPQVHGHEIECISSLGRGRFVSGADEKIVRVFTMPRSVTESLRAIAGEEAVEMEGLNSLEDVPWGASVPALGLSNTGVEKGEGMGREEEEEGHWEEEAFVSAPQVLTAPPTEECLQQNTLWPETHKLYGHGFELFSIAAHPDSTTIVSASRASQATHAALLQWTPPGYTEAPKIISGHALTVTQCEFSPDGKWLLSVSRDRTVVVYGRTQDGSWTALYQSASKGGPHSRIIWSCAWFQDSHHFITVSREGKVILWNWDGAEARVLSVYGTKQSVTAVAVGRLNGEEISDNVIIIGFESGAVDLITIDDTGSLHMTKKISLIEVPEGEESAEDHTVTRIRFCPRSELDSSLLAGISTANKKLYVFELTEALESVL</sequence>
<dbReference type="Pfam" id="PF00400">
    <property type="entry name" value="WD40"/>
    <property type="match status" value="5"/>
</dbReference>
<feature type="repeat" description="WD" evidence="11">
    <location>
        <begin position="210"/>
        <end position="253"/>
    </location>
</feature>
<proteinExistence type="inferred from homology"/>
<evidence type="ECO:0000256" key="2">
    <source>
        <dbReference type="ARBA" id="ARBA00004496"/>
    </source>
</evidence>
<dbReference type="PROSITE" id="PS50294">
    <property type="entry name" value="WD_REPEATS_REGION"/>
    <property type="match status" value="2"/>
</dbReference>
<evidence type="ECO:0000313" key="14">
    <source>
        <dbReference type="Proteomes" id="UP001328107"/>
    </source>
</evidence>
<evidence type="ECO:0000256" key="8">
    <source>
        <dbReference type="ARBA" id="ARBA00022694"/>
    </source>
</evidence>
<feature type="non-terminal residue" evidence="13">
    <location>
        <position position="1"/>
    </location>
</feature>
<dbReference type="AlphaFoldDB" id="A0AAN4ZK82"/>
<evidence type="ECO:0000256" key="10">
    <source>
        <dbReference type="ARBA" id="ARBA00023242"/>
    </source>
</evidence>
<keyword evidence="7 11" id="KW-0853">WD repeat</keyword>
<keyword evidence="8" id="KW-0819">tRNA processing</keyword>
<dbReference type="InterPro" id="IPR001680">
    <property type="entry name" value="WD40_rpt"/>
</dbReference>
<comment type="pathway">
    <text evidence="3">tRNA modification; 5-methoxycarbonylmethyl-2-thiouridine-tRNA biosynthesis.</text>
</comment>
<evidence type="ECO:0000256" key="5">
    <source>
        <dbReference type="ARBA" id="ARBA00020267"/>
    </source>
</evidence>
<dbReference type="EMBL" id="BTRK01000003">
    <property type="protein sequence ID" value="GMR42346.1"/>
    <property type="molecule type" value="Genomic_DNA"/>
</dbReference>
<name>A0AAN4ZK82_9BILA</name>
<dbReference type="SMART" id="SM00320">
    <property type="entry name" value="WD40"/>
    <property type="match status" value="8"/>
</dbReference>
<evidence type="ECO:0000313" key="13">
    <source>
        <dbReference type="EMBL" id="GMR42346.1"/>
    </source>
</evidence>
<dbReference type="Gene3D" id="2.130.10.10">
    <property type="entry name" value="YVTN repeat-like/Quinoprotein amine dehydrogenase"/>
    <property type="match status" value="4"/>
</dbReference>
<dbReference type="PANTHER" id="PTHR44111:SF1">
    <property type="entry name" value="ELONGATOR COMPLEX PROTEIN 2"/>
    <property type="match status" value="1"/>
</dbReference>
<organism evidence="13 14">
    <name type="scientific">Pristionchus mayeri</name>
    <dbReference type="NCBI Taxonomy" id="1317129"/>
    <lineage>
        <taxon>Eukaryota</taxon>
        <taxon>Metazoa</taxon>
        <taxon>Ecdysozoa</taxon>
        <taxon>Nematoda</taxon>
        <taxon>Chromadorea</taxon>
        <taxon>Rhabditida</taxon>
        <taxon>Rhabditina</taxon>
        <taxon>Diplogasteromorpha</taxon>
        <taxon>Diplogasteroidea</taxon>
        <taxon>Neodiplogasteridae</taxon>
        <taxon>Pristionchus</taxon>
    </lineage>
</organism>
<feature type="repeat" description="WD" evidence="11">
    <location>
        <begin position="628"/>
        <end position="659"/>
    </location>
</feature>